<evidence type="ECO:0000313" key="2">
    <source>
        <dbReference type="EMBL" id="QHT92190.1"/>
    </source>
</evidence>
<dbReference type="EMBL" id="MN740182">
    <property type="protein sequence ID" value="QHT92190.1"/>
    <property type="molecule type" value="Genomic_DNA"/>
</dbReference>
<accession>A0A6C0IHT6</accession>
<protein>
    <submittedName>
        <fullName evidence="2">Uncharacterized protein</fullName>
    </submittedName>
</protein>
<sequence length="182" mass="20135">MSLPVALTAASASAVLSPVDAVLQIFNSNPYFIGIMMLILNLGGRFINLEVTKNQELFLQRPWVRRILIFVVLFVATRSLHVAFWTTVVVVLLLGYLFNENSAMCLFQGGAKGATCANTPSGNAGHVEEGMTSEEKEILQRLMAKSQRFNKPKKDDMPTESDDDVLHTEIYAANLSLLRSPF</sequence>
<reference evidence="2" key="1">
    <citation type="journal article" date="2020" name="Nature">
        <title>Giant virus diversity and host interactions through global metagenomics.</title>
        <authorList>
            <person name="Schulz F."/>
            <person name="Roux S."/>
            <person name="Paez-Espino D."/>
            <person name="Jungbluth S."/>
            <person name="Walsh D.A."/>
            <person name="Denef V.J."/>
            <person name="McMahon K.D."/>
            <person name="Konstantinidis K.T."/>
            <person name="Eloe-Fadrosh E.A."/>
            <person name="Kyrpides N.C."/>
            <person name="Woyke T."/>
        </authorList>
    </citation>
    <scope>NUCLEOTIDE SEQUENCE</scope>
    <source>
        <strain evidence="2">GVMAG-M-3300023184-88</strain>
    </source>
</reference>
<organism evidence="2">
    <name type="scientific">viral metagenome</name>
    <dbReference type="NCBI Taxonomy" id="1070528"/>
    <lineage>
        <taxon>unclassified sequences</taxon>
        <taxon>metagenomes</taxon>
        <taxon>organismal metagenomes</taxon>
    </lineage>
</organism>
<evidence type="ECO:0000256" key="1">
    <source>
        <dbReference type="SAM" id="Phobius"/>
    </source>
</evidence>
<keyword evidence="1" id="KW-0812">Transmembrane</keyword>
<feature type="transmembrane region" description="Helical" evidence="1">
    <location>
        <begin position="31"/>
        <end position="47"/>
    </location>
</feature>
<feature type="transmembrane region" description="Helical" evidence="1">
    <location>
        <begin position="67"/>
        <end position="98"/>
    </location>
</feature>
<proteinExistence type="predicted"/>
<keyword evidence="1" id="KW-1133">Transmembrane helix</keyword>
<dbReference type="AlphaFoldDB" id="A0A6C0IHT6"/>
<name>A0A6C0IHT6_9ZZZZ</name>
<keyword evidence="1" id="KW-0472">Membrane</keyword>